<gene>
    <name evidence="1" type="ORF">ETU37_22360</name>
</gene>
<dbReference type="EMBL" id="SDPU01000037">
    <property type="protein sequence ID" value="RYU08807.1"/>
    <property type="molecule type" value="Genomic_DNA"/>
</dbReference>
<dbReference type="RefSeq" id="WP_129989605.1">
    <property type="nucleotide sequence ID" value="NZ_SDPU01000037.1"/>
</dbReference>
<evidence type="ECO:0000313" key="2">
    <source>
        <dbReference type="Proteomes" id="UP000291189"/>
    </source>
</evidence>
<comment type="caution">
    <text evidence="1">The sequence shown here is derived from an EMBL/GenBank/DDBJ whole genome shotgun (WGS) entry which is preliminary data.</text>
</comment>
<evidence type="ECO:0000313" key="1">
    <source>
        <dbReference type="EMBL" id="RYU08807.1"/>
    </source>
</evidence>
<proteinExistence type="predicted"/>
<dbReference type="Proteomes" id="UP000291189">
    <property type="component" value="Unassembled WGS sequence"/>
</dbReference>
<keyword evidence="2" id="KW-1185">Reference proteome</keyword>
<protein>
    <recommendedName>
        <fullName evidence="3">tRNA adenosine deaminase</fullName>
    </recommendedName>
</protein>
<accession>A0A4Q5IST5</accession>
<evidence type="ECO:0008006" key="3">
    <source>
        <dbReference type="Google" id="ProtNLM"/>
    </source>
</evidence>
<dbReference type="AlphaFoldDB" id="A0A4Q5IST5"/>
<organism evidence="1 2">
    <name type="scientific">Nocardioides iriomotensis</name>
    <dbReference type="NCBI Taxonomy" id="715784"/>
    <lineage>
        <taxon>Bacteria</taxon>
        <taxon>Bacillati</taxon>
        <taxon>Actinomycetota</taxon>
        <taxon>Actinomycetes</taxon>
        <taxon>Propionibacteriales</taxon>
        <taxon>Nocardioidaceae</taxon>
        <taxon>Nocardioides</taxon>
    </lineage>
</organism>
<reference evidence="1 2" key="1">
    <citation type="submission" date="2019-01" db="EMBL/GenBank/DDBJ databases">
        <title>Nocardioides guangzhouensis sp. nov., an actinobacterium isolated from soil.</title>
        <authorList>
            <person name="Fu Y."/>
            <person name="Cai Y."/>
            <person name="Lin Z."/>
            <person name="Chen P."/>
        </authorList>
    </citation>
    <scope>NUCLEOTIDE SEQUENCE [LARGE SCALE GENOMIC DNA]</scope>
    <source>
        <strain evidence="1 2">NBRC 105384</strain>
    </source>
</reference>
<dbReference type="NCBIfam" id="TIGR03941">
    <property type="entry name" value="tRNA_deam_assoc"/>
    <property type="match status" value="1"/>
</dbReference>
<dbReference type="OrthoDB" id="5189541at2"/>
<name>A0A4Q5IST5_9ACTN</name>
<sequence length="165" mass="17914">MSDEFDANAEGVDFALVAYREEGVWQLQELAPETAGDLDGFAHELRRYPGDGGSLGFVSVDEDFFLMLRVRGERTKILLSDITAATDWPIAKEAVEELELPQPDDEDDQVPAGDLSIVADLGMGAMDMGALLDDVDLYPDEMLGDIASRLGFGSLYDQVLGVPTP</sequence>
<dbReference type="InterPro" id="IPR023869">
    <property type="entry name" value="tRNA_Adeno_NH3ase_assoc_put"/>
</dbReference>